<evidence type="ECO:0000313" key="2">
    <source>
        <dbReference type="EMBL" id="KAF0330255.1"/>
    </source>
</evidence>
<dbReference type="Proteomes" id="UP000434172">
    <property type="component" value="Unassembled WGS sequence"/>
</dbReference>
<feature type="region of interest" description="Disordered" evidence="1">
    <location>
        <begin position="151"/>
        <end position="185"/>
    </location>
</feature>
<dbReference type="AlphaFoldDB" id="A0A8H3WQ15"/>
<name>A0A8H3WQ15_9PEZI</name>
<comment type="caution">
    <text evidence="2">The sequence shown here is derived from an EMBL/GenBank/DDBJ whole genome shotgun (WGS) entry which is preliminary data.</text>
</comment>
<feature type="non-terminal residue" evidence="2">
    <location>
        <position position="1"/>
    </location>
</feature>
<keyword evidence="3" id="KW-1185">Reference proteome</keyword>
<feature type="region of interest" description="Disordered" evidence="1">
    <location>
        <begin position="82"/>
        <end position="109"/>
    </location>
</feature>
<organism evidence="2 3">
    <name type="scientific">Colletotrichum asianum</name>
    <dbReference type="NCBI Taxonomy" id="702518"/>
    <lineage>
        <taxon>Eukaryota</taxon>
        <taxon>Fungi</taxon>
        <taxon>Dikarya</taxon>
        <taxon>Ascomycota</taxon>
        <taxon>Pezizomycotina</taxon>
        <taxon>Sordariomycetes</taxon>
        <taxon>Hypocreomycetidae</taxon>
        <taxon>Glomerellales</taxon>
        <taxon>Glomerellaceae</taxon>
        <taxon>Colletotrichum</taxon>
        <taxon>Colletotrichum gloeosporioides species complex</taxon>
    </lineage>
</organism>
<proteinExistence type="predicted"/>
<reference evidence="2 3" key="1">
    <citation type="submission" date="2019-12" db="EMBL/GenBank/DDBJ databases">
        <title>A genome sequence resource for the geographically widespread anthracnose pathogen Colletotrichum asianum.</title>
        <authorList>
            <person name="Meng Y."/>
        </authorList>
    </citation>
    <scope>NUCLEOTIDE SEQUENCE [LARGE SCALE GENOMIC DNA]</scope>
    <source>
        <strain evidence="2 3">ICMP 18580</strain>
    </source>
</reference>
<sequence>ADESTALRPLVGTCCYLLQASALPRFSSSRRGPSSFASESNQPILRPPAIRFSLRKAASTLDPSITGILRACVVLATRKQDDTTHSTPQSSSLSHQAIPPSRPFTCLPTHPLHQATVDVRSELRAVHQASSPSTPPPPGRTWAHWYQLAREEKKKKKKRGTGRNLHAAADQKKVQATTTTRSLPPASPHLVVAAAHLCCSRLNATRHSPLPLARQAGDGRPSLSLVLTSPQRYLRILVSLYGPPSLPHLTLPRPPPTRFSHNTTHRSYPHPRQVPLLFDALRSQTIT</sequence>
<protein>
    <submittedName>
        <fullName evidence="2">Uncharacterized protein</fullName>
    </submittedName>
</protein>
<evidence type="ECO:0000313" key="3">
    <source>
        <dbReference type="Proteomes" id="UP000434172"/>
    </source>
</evidence>
<evidence type="ECO:0000256" key="1">
    <source>
        <dbReference type="SAM" id="MobiDB-lite"/>
    </source>
</evidence>
<accession>A0A8H3WQ15</accession>
<feature type="compositionally biased region" description="Polar residues" evidence="1">
    <location>
        <begin position="85"/>
        <end position="95"/>
    </location>
</feature>
<gene>
    <name evidence="2" type="ORF">GQ607_002585</name>
</gene>
<dbReference type="EMBL" id="WOWK01000008">
    <property type="protein sequence ID" value="KAF0330255.1"/>
    <property type="molecule type" value="Genomic_DNA"/>
</dbReference>